<gene>
    <name evidence="1" type="ORF">NIIDNTM18_28050</name>
</gene>
<dbReference type="EMBL" id="AP023287">
    <property type="protein sequence ID" value="BCI53527.1"/>
    <property type="molecule type" value="Genomic_DNA"/>
</dbReference>
<dbReference type="Proteomes" id="UP000515734">
    <property type="component" value="Chromosome"/>
</dbReference>
<evidence type="ECO:0000313" key="2">
    <source>
        <dbReference type="Proteomes" id="UP000515734"/>
    </source>
</evidence>
<protein>
    <submittedName>
        <fullName evidence="1">Uncharacterized protein</fullName>
    </submittedName>
</protein>
<reference evidence="1 2" key="1">
    <citation type="submission" date="2020-07" db="EMBL/GenBank/DDBJ databases">
        <title>Complete genome sequence of Mycolicibacterium litorale like strain isolated from cardiac implantable electronic device infection.</title>
        <authorList>
            <person name="Fukano H."/>
            <person name="Miyama H."/>
            <person name="Hoshino Y."/>
        </authorList>
    </citation>
    <scope>NUCLEOTIDE SEQUENCE [LARGE SCALE GENOMIC DNA]</scope>
    <source>
        <strain evidence="1 2">NIIDNTM18</strain>
    </source>
</reference>
<dbReference type="AlphaFoldDB" id="A0A6S6P7U4"/>
<evidence type="ECO:0000313" key="1">
    <source>
        <dbReference type="EMBL" id="BCI53527.1"/>
    </source>
</evidence>
<name>A0A6S6P7U4_9MYCO</name>
<sequence>MAVRRRLGRGARITVGENRPLSGAELLRALGDVRCDKLIAAGRHVVAAIDSPTGEHGVVIADVENRPFAITRVRLFPSLGLTRSDRG</sequence>
<proteinExistence type="predicted"/>
<accession>A0A6S6P7U4</accession>
<organism evidence="1 2">
    <name type="scientific">Mycolicibacterium litorale</name>
    <dbReference type="NCBI Taxonomy" id="758802"/>
    <lineage>
        <taxon>Bacteria</taxon>
        <taxon>Bacillati</taxon>
        <taxon>Actinomycetota</taxon>
        <taxon>Actinomycetes</taxon>
        <taxon>Mycobacteriales</taxon>
        <taxon>Mycobacteriaceae</taxon>
        <taxon>Mycolicibacterium</taxon>
    </lineage>
</organism>